<feature type="compositionally biased region" description="Basic and acidic residues" evidence="1">
    <location>
        <begin position="1"/>
        <end position="18"/>
    </location>
</feature>
<dbReference type="EMBL" id="SSTE01000601">
    <property type="protein sequence ID" value="KAA0067244.1"/>
    <property type="molecule type" value="Genomic_DNA"/>
</dbReference>
<gene>
    <name evidence="3" type="ORF">E6C27_scaffold418G00600</name>
</gene>
<protein>
    <submittedName>
        <fullName evidence="3">Retrovirus-related Pol polyprotein from transposon TNT 1-94</fullName>
    </submittedName>
</protein>
<dbReference type="Pfam" id="PF22936">
    <property type="entry name" value="Pol_BBD"/>
    <property type="match status" value="1"/>
</dbReference>
<name>A0A5A7VIR3_CUCMM</name>
<organism evidence="3 4">
    <name type="scientific">Cucumis melo var. makuwa</name>
    <name type="common">Oriental melon</name>
    <dbReference type="NCBI Taxonomy" id="1194695"/>
    <lineage>
        <taxon>Eukaryota</taxon>
        <taxon>Viridiplantae</taxon>
        <taxon>Streptophyta</taxon>
        <taxon>Embryophyta</taxon>
        <taxon>Tracheophyta</taxon>
        <taxon>Spermatophyta</taxon>
        <taxon>Magnoliopsida</taxon>
        <taxon>eudicotyledons</taxon>
        <taxon>Gunneridae</taxon>
        <taxon>Pentapetalae</taxon>
        <taxon>rosids</taxon>
        <taxon>fabids</taxon>
        <taxon>Cucurbitales</taxon>
        <taxon>Cucurbitaceae</taxon>
        <taxon>Benincaseae</taxon>
        <taxon>Cucumis</taxon>
    </lineage>
</organism>
<evidence type="ECO:0000313" key="4">
    <source>
        <dbReference type="Proteomes" id="UP000321393"/>
    </source>
</evidence>
<sequence length="319" mass="35185">MARGRSDKKSWKGKEKSSRMNSKGKLGSVSFVIIKGHFKKHCPLNKSKEASSSKHVGSEANVTDGYDLGYGSVEVLMMSHRDIQNAWIMDLRCTYHMTPNQDFLINFQKSDGGKVLLGDNSTYQVKETGSIQIATHDGMIRKLTNARYFPELKRNLISLGTVVSGSATKALKQQKQQIVDHVVIEVRIDGVQSSGKGSNERTLINEGVCSDSIAFDLKKQRKDAMEAVGLHSDGVGNQRAASVFQVFIDEQHRFRVGDSSVGVSGGLFRRTASVCRRRSTVSVVFWGSVQRVLVLSSVSIHGSLILGCRYTLGLPLNYR</sequence>
<evidence type="ECO:0000259" key="2">
    <source>
        <dbReference type="Pfam" id="PF22936"/>
    </source>
</evidence>
<dbReference type="InterPro" id="IPR054722">
    <property type="entry name" value="PolX-like_BBD"/>
</dbReference>
<feature type="region of interest" description="Disordered" evidence="1">
    <location>
        <begin position="1"/>
        <end position="23"/>
    </location>
</feature>
<evidence type="ECO:0000313" key="3">
    <source>
        <dbReference type="EMBL" id="KAA0067244.1"/>
    </source>
</evidence>
<dbReference type="Proteomes" id="UP000321393">
    <property type="component" value="Unassembled WGS sequence"/>
</dbReference>
<feature type="domain" description="Retrovirus-related Pol polyprotein from transposon TNT 1-94-like beta-barrel" evidence="2">
    <location>
        <begin position="87"/>
        <end position="163"/>
    </location>
</feature>
<comment type="caution">
    <text evidence="3">The sequence shown here is derived from an EMBL/GenBank/DDBJ whole genome shotgun (WGS) entry which is preliminary data.</text>
</comment>
<accession>A0A5A7VIR3</accession>
<evidence type="ECO:0000256" key="1">
    <source>
        <dbReference type="SAM" id="MobiDB-lite"/>
    </source>
</evidence>
<dbReference type="AlphaFoldDB" id="A0A5A7VIR3"/>
<dbReference type="OrthoDB" id="1742531at2759"/>
<proteinExistence type="predicted"/>
<reference evidence="3 4" key="1">
    <citation type="submission" date="2019-08" db="EMBL/GenBank/DDBJ databases">
        <title>Draft genome sequences of two oriental melons (Cucumis melo L. var makuwa).</title>
        <authorList>
            <person name="Kwon S.-Y."/>
        </authorList>
    </citation>
    <scope>NUCLEOTIDE SEQUENCE [LARGE SCALE GENOMIC DNA]</scope>
    <source>
        <strain evidence="4">cv. SW 3</strain>
        <tissue evidence="3">Leaf</tissue>
    </source>
</reference>